<feature type="repeat" description="RCC1" evidence="2">
    <location>
        <begin position="211"/>
        <end position="286"/>
    </location>
</feature>
<dbReference type="Pfam" id="PF00415">
    <property type="entry name" value="RCC1"/>
    <property type="match status" value="2"/>
</dbReference>
<dbReference type="PANTHER" id="PTHR22872">
    <property type="entry name" value="BTK-BINDING PROTEIN-RELATED"/>
    <property type="match status" value="1"/>
</dbReference>
<evidence type="ECO:0008006" key="6">
    <source>
        <dbReference type="Google" id="ProtNLM"/>
    </source>
</evidence>
<feature type="region of interest" description="Disordered" evidence="3">
    <location>
        <begin position="1"/>
        <end position="94"/>
    </location>
</feature>
<feature type="compositionally biased region" description="Basic and acidic residues" evidence="3">
    <location>
        <begin position="10"/>
        <end position="28"/>
    </location>
</feature>
<feature type="compositionally biased region" description="Gly residues" evidence="3">
    <location>
        <begin position="29"/>
        <end position="42"/>
    </location>
</feature>
<dbReference type="InterPro" id="IPR051625">
    <property type="entry name" value="Signaling_Regulatory_Domain"/>
</dbReference>
<dbReference type="SUPFAM" id="SSF50985">
    <property type="entry name" value="RCC1/BLIP-II"/>
    <property type="match status" value="1"/>
</dbReference>
<keyword evidence="5" id="KW-1185">Reference proteome</keyword>
<dbReference type="PROSITE" id="PS50012">
    <property type="entry name" value="RCC1_3"/>
    <property type="match status" value="2"/>
</dbReference>
<dbReference type="InterPro" id="IPR000408">
    <property type="entry name" value="Reg_chr_condens"/>
</dbReference>
<keyword evidence="1" id="KW-0677">Repeat</keyword>
<evidence type="ECO:0000313" key="5">
    <source>
        <dbReference type="Proteomes" id="UP000242638"/>
    </source>
</evidence>
<name>A0A3P9NWM5_POERE</name>
<dbReference type="Gene3D" id="2.130.10.30">
    <property type="entry name" value="Regulator of chromosome condensation 1/beta-lactamase-inhibitor protein II"/>
    <property type="match status" value="1"/>
</dbReference>
<dbReference type="PANTHER" id="PTHR22872:SF6">
    <property type="entry name" value="E3 UBIQUITIN-PROTEIN LIGASE HERC1-RELATED"/>
    <property type="match status" value="1"/>
</dbReference>
<dbReference type="PROSITE" id="PS00626">
    <property type="entry name" value="RCC1_2"/>
    <property type="match status" value="2"/>
</dbReference>
<dbReference type="InterPro" id="IPR009091">
    <property type="entry name" value="RCC1/BLIP-II"/>
</dbReference>
<accession>A0A3P9NWM5</accession>
<dbReference type="AlphaFoldDB" id="A0A3P9NWM5"/>
<feature type="repeat" description="RCC1" evidence="2">
    <location>
        <begin position="287"/>
        <end position="350"/>
    </location>
</feature>
<evidence type="ECO:0000256" key="3">
    <source>
        <dbReference type="SAM" id="MobiDB-lite"/>
    </source>
</evidence>
<sequence>MAVCPSGVHQQHEVEPQRPDPADLRQGGDGEAVGRPGPGLGSGFRLALPAEPAPRLPGERRGVVRPAGPRAQTAQHARHVGLSCSRADPNGSGSPPERLTAFFQMLPERPGVGLDRSSGDLPLPRILPVRLGDATKGNGRKKANNLNLSEISLGVAKPDVFLPLDYYGRLGQGNSDDLHQWFGFPPPGFVVTQLVTSCGSDGHSMALTESGEVFSWGDGDYGKLGHGNSDRQRRPRQIEALQGEEVVQVGPSAGTFKPRALRLLVLTLSALQMSCGFKHSAVVTADGKLFTFGNGDYGRLGLGNTSNKKLPEKVTALEGYQVGQRTAAAHAAGSPQVACGLNHTLVVSADGSMVWAFGDGDYGKLGLGNSTAKSSPQVGLG</sequence>
<reference evidence="5" key="1">
    <citation type="submission" date="2013-11" db="EMBL/GenBank/DDBJ databases">
        <title>The genomic landscape of the Guanapo guppy.</title>
        <authorList>
            <person name="Kuenstner A."/>
            <person name="Dreyer C."/>
        </authorList>
    </citation>
    <scope>NUCLEOTIDE SEQUENCE</scope>
    <source>
        <strain evidence="5">Guanapo</strain>
    </source>
</reference>
<proteinExistence type="predicted"/>
<dbReference type="Ensembl" id="ENSPRET00000014118.1">
    <property type="protein sequence ID" value="ENSPREP00000013974.1"/>
    <property type="gene ID" value="ENSPREG00000009445.1"/>
</dbReference>
<evidence type="ECO:0000256" key="2">
    <source>
        <dbReference type="PROSITE-ProRule" id="PRU00235"/>
    </source>
</evidence>
<dbReference type="Proteomes" id="UP000242638">
    <property type="component" value="Unassembled WGS sequence"/>
</dbReference>
<reference evidence="4" key="2">
    <citation type="submission" date="2025-08" db="UniProtKB">
        <authorList>
            <consortium name="Ensembl"/>
        </authorList>
    </citation>
    <scope>IDENTIFICATION</scope>
    <source>
        <strain evidence="4">Guanapo</strain>
    </source>
</reference>
<dbReference type="GeneTree" id="ENSGT00940000155907"/>
<reference evidence="4" key="3">
    <citation type="submission" date="2025-09" db="UniProtKB">
        <authorList>
            <consortium name="Ensembl"/>
        </authorList>
    </citation>
    <scope>IDENTIFICATION</scope>
    <source>
        <strain evidence="4">Guanapo</strain>
    </source>
</reference>
<evidence type="ECO:0000256" key="1">
    <source>
        <dbReference type="ARBA" id="ARBA00022737"/>
    </source>
</evidence>
<organism evidence="4 5">
    <name type="scientific">Poecilia reticulata</name>
    <name type="common">Guppy</name>
    <name type="synonym">Acanthophacelus reticulatus</name>
    <dbReference type="NCBI Taxonomy" id="8081"/>
    <lineage>
        <taxon>Eukaryota</taxon>
        <taxon>Metazoa</taxon>
        <taxon>Chordata</taxon>
        <taxon>Craniata</taxon>
        <taxon>Vertebrata</taxon>
        <taxon>Euteleostomi</taxon>
        <taxon>Actinopterygii</taxon>
        <taxon>Neopterygii</taxon>
        <taxon>Teleostei</taxon>
        <taxon>Neoteleostei</taxon>
        <taxon>Acanthomorphata</taxon>
        <taxon>Ovalentaria</taxon>
        <taxon>Atherinomorphae</taxon>
        <taxon>Cyprinodontiformes</taxon>
        <taxon>Poeciliidae</taxon>
        <taxon>Poeciliinae</taxon>
        <taxon>Poecilia</taxon>
    </lineage>
</organism>
<evidence type="ECO:0000313" key="4">
    <source>
        <dbReference type="Ensembl" id="ENSPREP00000013974.1"/>
    </source>
</evidence>
<dbReference type="Bgee" id="ENSPREG00000009445">
    <property type="expression patterns" value="Expressed in caudal fin and 1 other cell type or tissue"/>
</dbReference>
<protein>
    <recommendedName>
        <fullName evidence="6">Regulator of chromosome condensation 1</fullName>
    </recommendedName>
</protein>